<evidence type="ECO:0000313" key="4">
    <source>
        <dbReference type="Proteomes" id="UP001194468"/>
    </source>
</evidence>
<organism evidence="3 4">
    <name type="scientific">Boletus edulis BED1</name>
    <dbReference type="NCBI Taxonomy" id="1328754"/>
    <lineage>
        <taxon>Eukaryota</taxon>
        <taxon>Fungi</taxon>
        <taxon>Dikarya</taxon>
        <taxon>Basidiomycota</taxon>
        <taxon>Agaricomycotina</taxon>
        <taxon>Agaricomycetes</taxon>
        <taxon>Agaricomycetidae</taxon>
        <taxon>Boletales</taxon>
        <taxon>Boletineae</taxon>
        <taxon>Boletaceae</taxon>
        <taxon>Boletoideae</taxon>
        <taxon>Boletus</taxon>
    </lineage>
</organism>
<dbReference type="Pfam" id="PF01926">
    <property type="entry name" value="MMR_HSR1"/>
    <property type="match status" value="1"/>
</dbReference>
<comment type="caution">
    <text evidence="3">The sequence shown here is derived from an EMBL/GenBank/DDBJ whole genome shotgun (WGS) entry which is preliminary data.</text>
</comment>
<dbReference type="CDD" id="cd00882">
    <property type="entry name" value="Ras_like_GTPase"/>
    <property type="match status" value="1"/>
</dbReference>
<keyword evidence="3" id="KW-0378">Hydrolase</keyword>
<dbReference type="EMBL" id="WHUW01000054">
    <property type="protein sequence ID" value="KAF8430983.1"/>
    <property type="molecule type" value="Genomic_DNA"/>
</dbReference>
<accession>A0AAD4G9T6</accession>
<feature type="compositionally biased region" description="Acidic residues" evidence="1">
    <location>
        <begin position="246"/>
        <end position="263"/>
    </location>
</feature>
<evidence type="ECO:0000256" key="1">
    <source>
        <dbReference type="SAM" id="MobiDB-lite"/>
    </source>
</evidence>
<dbReference type="Proteomes" id="UP001194468">
    <property type="component" value="Unassembled WGS sequence"/>
</dbReference>
<dbReference type="GO" id="GO:0005525">
    <property type="term" value="F:GTP binding"/>
    <property type="evidence" value="ECO:0007669"/>
    <property type="project" value="InterPro"/>
</dbReference>
<feature type="region of interest" description="Disordered" evidence="1">
    <location>
        <begin position="246"/>
        <end position="278"/>
    </location>
</feature>
<dbReference type="SUPFAM" id="SSF52540">
    <property type="entry name" value="P-loop containing nucleoside triphosphate hydrolases"/>
    <property type="match status" value="1"/>
</dbReference>
<dbReference type="InterPro" id="IPR006073">
    <property type="entry name" value="GTP-bd"/>
</dbReference>
<dbReference type="AlphaFoldDB" id="A0AAD4G9T6"/>
<feature type="compositionally biased region" description="Basic and acidic residues" evidence="1">
    <location>
        <begin position="264"/>
        <end position="278"/>
    </location>
</feature>
<reference evidence="3" key="1">
    <citation type="submission" date="2019-10" db="EMBL/GenBank/DDBJ databases">
        <authorList>
            <consortium name="DOE Joint Genome Institute"/>
            <person name="Kuo A."/>
            <person name="Miyauchi S."/>
            <person name="Kiss E."/>
            <person name="Drula E."/>
            <person name="Kohler A."/>
            <person name="Sanchez-Garcia M."/>
            <person name="Andreopoulos B."/>
            <person name="Barry K.W."/>
            <person name="Bonito G."/>
            <person name="Buee M."/>
            <person name="Carver A."/>
            <person name="Chen C."/>
            <person name="Cichocki N."/>
            <person name="Clum A."/>
            <person name="Culley D."/>
            <person name="Crous P.W."/>
            <person name="Fauchery L."/>
            <person name="Girlanda M."/>
            <person name="Hayes R."/>
            <person name="Keri Z."/>
            <person name="LaButti K."/>
            <person name="Lipzen A."/>
            <person name="Lombard V."/>
            <person name="Magnuson J."/>
            <person name="Maillard F."/>
            <person name="Morin E."/>
            <person name="Murat C."/>
            <person name="Nolan M."/>
            <person name="Ohm R."/>
            <person name="Pangilinan J."/>
            <person name="Pereira M."/>
            <person name="Perotto S."/>
            <person name="Peter M."/>
            <person name="Riley R."/>
            <person name="Sitrit Y."/>
            <person name="Stielow B."/>
            <person name="Szollosi G."/>
            <person name="Zifcakova L."/>
            <person name="Stursova M."/>
            <person name="Spatafora J.W."/>
            <person name="Tedersoo L."/>
            <person name="Vaario L.-M."/>
            <person name="Yamada A."/>
            <person name="Yan M."/>
            <person name="Wang P."/>
            <person name="Xu J."/>
            <person name="Bruns T."/>
            <person name="Baldrian P."/>
            <person name="Vilgalys R."/>
            <person name="Henrissat B."/>
            <person name="Grigoriev I.V."/>
            <person name="Hibbett D."/>
            <person name="Nagy L.G."/>
            <person name="Martin F.M."/>
        </authorList>
    </citation>
    <scope>NUCLEOTIDE SEQUENCE</scope>
    <source>
        <strain evidence="3">BED1</strain>
    </source>
</reference>
<dbReference type="InterPro" id="IPR027417">
    <property type="entry name" value="P-loop_NTPase"/>
</dbReference>
<gene>
    <name evidence="3" type="ORF">L210DRAFT_3416795</name>
</gene>
<feature type="domain" description="G" evidence="2">
    <location>
        <begin position="16"/>
        <end position="77"/>
    </location>
</feature>
<dbReference type="GO" id="GO:0016787">
    <property type="term" value="F:hydrolase activity"/>
    <property type="evidence" value="ECO:0007669"/>
    <property type="project" value="UniProtKB-KW"/>
</dbReference>
<protein>
    <submittedName>
        <fullName evidence="3">P-loop containing nucleoside triphosphate hydrolase protein</fullName>
    </submittedName>
</protein>
<evidence type="ECO:0000259" key="2">
    <source>
        <dbReference type="Pfam" id="PF01926"/>
    </source>
</evidence>
<evidence type="ECO:0000313" key="3">
    <source>
        <dbReference type="EMBL" id="KAF8430983.1"/>
    </source>
</evidence>
<dbReference type="Gene3D" id="3.40.50.300">
    <property type="entry name" value="P-loop containing nucleotide triphosphate hydrolases"/>
    <property type="match status" value="1"/>
</dbReference>
<proteinExistence type="predicted"/>
<reference evidence="3" key="2">
    <citation type="journal article" date="2020" name="Nat. Commun.">
        <title>Large-scale genome sequencing of mycorrhizal fungi provides insights into the early evolution of symbiotic traits.</title>
        <authorList>
            <person name="Miyauchi S."/>
            <person name="Kiss E."/>
            <person name="Kuo A."/>
            <person name="Drula E."/>
            <person name="Kohler A."/>
            <person name="Sanchez-Garcia M."/>
            <person name="Morin E."/>
            <person name="Andreopoulos B."/>
            <person name="Barry K.W."/>
            <person name="Bonito G."/>
            <person name="Buee M."/>
            <person name="Carver A."/>
            <person name="Chen C."/>
            <person name="Cichocki N."/>
            <person name="Clum A."/>
            <person name="Culley D."/>
            <person name="Crous P.W."/>
            <person name="Fauchery L."/>
            <person name="Girlanda M."/>
            <person name="Hayes R.D."/>
            <person name="Keri Z."/>
            <person name="LaButti K."/>
            <person name="Lipzen A."/>
            <person name="Lombard V."/>
            <person name="Magnuson J."/>
            <person name="Maillard F."/>
            <person name="Murat C."/>
            <person name="Nolan M."/>
            <person name="Ohm R.A."/>
            <person name="Pangilinan J."/>
            <person name="Pereira M.F."/>
            <person name="Perotto S."/>
            <person name="Peter M."/>
            <person name="Pfister S."/>
            <person name="Riley R."/>
            <person name="Sitrit Y."/>
            <person name="Stielow J.B."/>
            <person name="Szollosi G."/>
            <person name="Zifcakova L."/>
            <person name="Stursova M."/>
            <person name="Spatafora J.W."/>
            <person name="Tedersoo L."/>
            <person name="Vaario L.M."/>
            <person name="Yamada A."/>
            <person name="Yan M."/>
            <person name="Wang P."/>
            <person name="Xu J."/>
            <person name="Bruns T."/>
            <person name="Baldrian P."/>
            <person name="Vilgalys R."/>
            <person name="Dunand C."/>
            <person name="Henrissat B."/>
            <person name="Grigoriev I.V."/>
            <person name="Hibbett D."/>
            <person name="Nagy L.G."/>
            <person name="Martin F.M."/>
        </authorList>
    </citation>
    <scope>NUCLEOTIDE SEQUENCE</scope>
    <source>
        <strain evidence="3">BED1</strain>
    </source>
</reference>
<sequence>MWPFHFLAHCDAYSDIRVLGLTGSGKTTFVNLVSESSLGVGRGLESCTSEVQASNRFNVGEREVVLIDTPGFGDTTLADSDIWKIIAASFVTSYRAGIHFTGIIYMQRISDVKVSGSSQQSFRMFQELCGEETYPNVLLVTSMWDTVTPEVGTSRDQELATKDIFFKPVLEKGAKMMRHDNTHESALGIIRNLVDKPRVTLRIQRELGSGVDIMQTSVYRQIRELMLELVAQRQKKLDTLMEELAEAERDGDEETQEELQEEVESAKAELQDAQDKTSKLANEYQVELQRIEEMLRKRRSV</sequence>
<keyword evidence="4" id="KW-1185">Reference proteome</keyword>
<name>A0AAD4G9T6_BOLED</name>